<dbReference type="AlphaFoldDB" id="S4R7Y0"/>
<evidence type="ECO:0000256" key="3">
    <source>
        <dbReference type="ARBA" id="ARBA00004586"/>
    </source>
</evidence>
<evidence type="ECO:0000256" key="2">
    <source>
        <dbReference type="ARBA" id="ARBA00004259"/>
    </source>
</evidence>
<feature type="transmembrane region" description="Helical" evidence="10">
    <location>
        <begin position="209"/>
        <end position="227"/>
    </location>
</feature>
<evidence type="ECO:0000256" key="9">
    <source>
        <dbReference type="ARBA" id="ARBA00023242"/>
    </source>
</evidence>
<dbReference type="GO" id="GO:0006629">
    <property type="term" value="P:lipid metabolic process"/>
    <property type="evidence" value="ECO:0007669"/>
    <property type="project" value="TreeGrafter"/>
</dbReference>
<dbReference type="OMA" id="NADTEIH"/>
<keyword evidence="5 10" id="KW-0812">Transmembrane</keyword>
<dbReference type="GO" id="GO:0005637">
    <property type="term" value="C:nuclear inner membrane"/>
    <property type="evidence" value="ECO:0007669"/>
    <property type="project" value="TreeGrafter"/>
</dbReference>
<evidence type="ECO:0000256" key="8">
    <source>
        <dbReference type="ARBA" id="ARBA00023136"/>
    </source>
</evidence>
<protein>
    <submittedName>
        <fullName evidence="11">Transmembrane protein 43</fullName>
    </submittedName>
</protein>
<evidence type="ECO:0000313" key="11">
    <source>
        <dbReference type="Ensembl" id="ENSPMAP00000001310.1"/>
    </source>
</evidence>
<dbReference type="GO" id="GO:0005789">
    <property type="term" value="C:endoplasmic reticulum membrane"/>
    <property type="evidence" value="ECO:0007669"/>
    <property type="project" value="UniProtKB-SubCell"/>
</dbReference>
<dbReference type="Pfam" id="PF07787">
    <property type="entry name" value="TMEM43"/>
    <property type="match status" value="1"/>
</dbReference>
<evidence type="ECO:0000256" key="10">
    <source>
        <dbReference type="SAM" id="Phobius"/>
    </source>
</evidence>
<feature type="transmembrane region" description="Helical" evidence="10">
    <location>
        <begin position="179"/>
        <end position="203"/>
    </location>
</feature>
<dbReference type="HOGENOM" id="CLU_042602_1_0_1"/>
<comment type="similarity">
    <text evidence="4">Belongs to the TMEM43 family.</text>
</comment>
<dbReference type="PANTHER" id="PTHR13416:SF2">
    <property type="entry name" value="TRANSMEMBRANE PROTEIN 43"/>
    <property type="match status" value="1"/>
</dbReference>
<keyword evidence="9" id="KW-0539">Nucleus</keyword>
<dbReference type="InterPro" id="IPR012430">
    <property type="entry name" value="TMEM43_fam"/>
</dbReference>
<reference evidence="11" key="1">
    <citation type="submission" date="2025-08" db="UniProtKB">
        <authorList>
            <consortium name="Ensembl"/>
        </authorList>
    </citation>
    <scope>IDENTIFICATION</scope>
</reference>
<proteinExistence type="inferred from homology"/>
<dbReference type="STRING" id="7757.ENSPMAP00000001310"/>
<evidence type="ECO:0000256" key="4">
    <source>
        <dbReference type="ARBA" id="ARBA00006627"/>
    </source>
</evidence>
<evidence type="ECO:0000256" key="1">
    <source>
        <dbReference type="ARBA" id="ARBA00004127"/>
    </source>
</evidence>
<accession>S4R7Y0</accession>
<organism evidence="11">
    <name type="scientific">Petromyzon marinus</name>
    <name type="common">Sea lamprey</name>
    <dbReference type="NCBI Taxonomy" id="7757"/>
    <lineage>
        <taxon>Eukaryota</taxon>
        <taxon>Metazoa</taxon>
        <taxon>Chordata</taxon>
        <taxon>Craniata</taxon>
        <taxon>Vertebrata</taxon>
        <taxon>Cyclostomata</taxon>
        <taxon>Hyperoartia</taxon>
        <taxon>Petromyzontiformes</taxon>
        <taxon>Petromyzontidae</taxon>
        <taxon>Petromyzon</taxon>
    </lineage>
</organism>
<reference evidence="11" key="2">
    <citation type="submission" date="2025-09" db="UniProtKB">
        <authorList>
            <consortium name="Ensembl"/>
        </authorList>
    </citation>
    <scope>IDENTIFICATION</scope>
</reference>
<feature type="transmembrane region" description="Helical" evidence="10">
    <location>
        <begin position="142"/>
        <end position="167"/>
    </location>
</feature>
<dbReference type="GeneTree" id="ENSGT00390000009671"/>
<dbReference type="GO" id="GO:0071763">
    <property type="term" value="P:nuclear membrane organization"/>
    <property type="evidence" value="ECO:0007669"/>
    <property type="project" value="TreeGrafter"/>
</dbReference>
<dbReference type="PANTHER" id="PTHR13416">
    <property type="match status" value="1"/>
</dbReference>
<keyword evidence="7 10" id="KW-1133">Transmembrane helix</keyword>
<evidence type="ECO:0000256" key="6">
    <source>
        <dbReference type="ARBA" id="ARBA00022824"/>
    </source>
</evidence>
<dbReference type="Ensembl" id="ENSPMAT00000001316.1">
    <property type="protein sequence ID" value="ENSPMAP00000001310.1"/>
    <property type="gene ID" value="ENSPMAG00000001183.1"/>
</dbReference>
<name>S4R7Y0_PETMA</name>
<evidence type="ECO:0000256" key="7">
    <source>
        <dbReference type="ARBA" id="ARBA00022989"/>
    </source>
</evidence>
<comment type="subcellular location">
    <subcellularLocation>
        <location evidence="1">Endomembrane system</location>
        <topology evidence="1">Multi-pass membrane protein</topology>
    </subcellularLocation>
    <subcellularLocation>
        <location evidence="3">Endoplasmic reticulum membrane</location>
    </subcellularLocation>
    <subcellularLocation>
        <location evidence="2">Nucleus envelope</location>
    </subcellularLocation>
</comment>
<keyword evidence="8 10" id="KW-0472">Membrane</keyword>
<keyword evidence="6" id="KW-0256">Endoplasmic reticulum</keyword>
<evidence type="ECO:0000256" key="5">
    <source>
        <dbReference type="ARBA" id="ARBA00022692"/>
    </source>
</evidence>
<sequence>SIMAVESLTAVASDARVGRLLLSAELLEKITWFRPIALLGMSPPNADTEIHDNHFYHRYHPGQYAQVGDLRVSFSSAGSSGEDVHLVAGRLTFVSIIAKQLGEQLVAHATKSGSSLALLHPGRFSAQELFELEHHSNRQLSWALRVAGLLLMYVAIRLMVNIVHTLVDWLPLVRDLVNLGLSVFAAIGAVSLSVTVVALSWLAYHPAHAALLLLAAVTVVMVPWRLVRPQARPAQAMR</sequence>